<reference evidence="1" key="2">
    <citation type="journal article" date="2015" name="Data Brief">
        <title>Shoot transcriptome of the giant reed, Arundo donax.</title>
        <authorList>
            <person name="Barrero R.A."/>
            <person name="Guerrero F.D."/>
            <person name="Moolhuijzen P."/>
            <person name="Goolsby J.A."/>
            <person name="Tidwell J."/>
            <person name="Bellgard S.E."/>
            <person name="Bellgard M.I."/>
        </authorList>
    </citation>
    <scope>NUCLEOTIDE SEQUENCE</scope>
    <source>
        <tissue evidence="1">Shoot tissue taken approximately 20 cm above the soil surface</tissue>
    </source>
</reference>
<dbReference type="AlphaFoldDB" id="A0A0A8YUR1"/>
<reference evidence="1" key="1">
    <citation type="submission" date="2014-09" db="EMBL/GenBank/DDBJ databases">
        <authorList>
            <person name="Magalhaes I.L.F."/>
            <person name="Oliveira U."/>
            <person name="Santos F.R."/>
            <person name="Vidigal T.H.D.A."/>
            <person name="Brescovit A.D."/>
            <person name="Santos A.J."/>
        </authorList>
    </citation>
    <scope>NUCLEOTIDE SEQUENCE</scope>
    <source>
        <tissue evidence="1">Shoot tissue taken approximately 20 cm above the soil surface</tissue>
    </source>
</reference>
<dbReference type="EMBL" id="GBRH01269665">
    <property type="protein sequence ID" value="JAD28230.1"/>
    <property type="molecule type" value="Transcribed_RNA"/>
</dbReference>
<proteinExistence type="predicted"/>
<accession>A0A0A8YUR1</accession>
<organism evidence="1">
    <name type="scientific">Arundo donax</name>
    <name type="common">Giant reed</name>
    <name type="synonym">Donax arundinaceus</name>
    <dbReference type="NCBI Taxonomy" id="35708"/>
    <lineage>
        <taxon>Eukaryota</taxon>
        <taxon>Viridiplantae</taxon>
        <taxon>Streptophyta</taxon>
        <taxon>Embryophyta</taxon>
        <taxon>Tracheophyta</taxon>
        <taxon>Spermatophyta</taxon>
        <taxon>Magnoliopsida</taxon>
        <taxon>Liliopsida</taxon>
        <taxon>Poales</taxon>
        <taxon>Poaceae</taxon>
        <taxon>PACMAD clade</taxon>
        <taxon>Arundinoideae</taxon>
        <taxon>Arundineae</taxon>
        <taxon>Arundo</taxon>
    </lineage>
</organism>
<evidence type="ECO:0000313" key="1">
    <source>
        <dbReference type="EMBL" id="JAD28230.1"/>
    </source>
</evidence>
<protein>
    <submittedName>
        <fullName evidence="1">Uncharacterized protein</fullName>
    </submittedName>
</protein>
<name>A0A0A8YUR1_ARUDO</name>
<sequence length="28" mass="3034">MALPHQLSCPNLACHSVQIPMSKLLLST</sequence>